<evidence type="ECO:0000259" key="4">
    <source>
        <dbReference type="Pfam" id="PF02894"/>
    </source>
</evidence>
<sequence length="357" mass="38071">MPYDRTATLKDSLVPHNVALIGYGYAGKTFHAPLILAEPGLRLTAVVSSDPAKVHADLPKMRVEADIATVLADPAIDLVVIATPNDSHAPLAHAAVAADKAVVVDKPLALTLQDARLIAAHAAEKGTLLSVFHNRRWDGDFLTIANAIEQGVIGKVAHFESHFDRFRPVVRDRWRENPGPGSGVWADLGPHLVDQVLCLFGQPTRVIASLGALRDGARTDDWAHVVLEFPDMRCVLHAGMLVAGGSPRFIVHGSEGSLIKHGLDPQEAQLLEGLRPGAPDWGQEDTPLTRYEAEGQTHPLTVHPGDYPAFYAGIAMALDGAPLAVTAEQALAVMAVVEAATESARTGTAQPVPPFRL</sequence>
<keyword evidence="2" id="KW-0560">Oxidoreductase</keyword>
<dbReference type="InterPro" id="IPR051317">
    <property type="entry name" value="Gfo/Idh/MocA_oxidoreduct"/>
</dbReference>
<protein>
    <submittedName>
        <fullName evidence="5">Putative dehydrogenase</fullName>
    </submittedName>
</protein>
<comment type="similarity">
    <text evidence="1">Belongs to the Gfo/Idh/MocA family.</text>
</comment>
<dbReference type="PANTHER" id="PTHR43708:SF5">
    <property type="entry name" value="CONSERVED EXPRESSED OXIDOREDUCTASE (EUROFUNG)-RELATED"/>
    <property type="match status" value="1"/>
</dbReference>
<accession>A0A7W7AAE7</accession>
<evidence type="ECO:0000313" key="6">
    <source>
        <dbReference type="Proteomes" id="UP000538566"/>
    </source>
</evidence>
<dbReference type="Gene3D" id="3.30.360.10">
    <property type="entry name" value="Dihydrodipicolinate Reductase, domain 2"/>
    <property type="match status" value="1"/>
</dbReference>
<dbReference type="EMBL" id="JACHOA010000003">
    <property type="protein sequence ID" value="MBB4613378.1"/>
    <property type="molecule type" value="Genomic_DNA"/>
</dbReference>
<dbReference type="PANTHER" id="PTHR43708">
    <property type="entry name" value="CONSERVED EXPRESSED OXIDOREDUCTASE (EUROFUNG)"/>
    <property type="match status" value="1"/>
</dbReference>
<dbReference type="GO" id="GO:0000166">
    <property type="term" value="F:nucleotide binding"/>
    <property type="evidence" value="ECO:0007669"/>
    <property type="project" value="InterPro"/>
</dbReference>
<dbReference type="Gene3D" id="3.40.50.720">
    <property type="entry name" value="NAD(P)-binding Rossmann-like Domain"/>
    <property type="match status" value="1"/>
</dbReference>
<organism evidence="5 6">
    <name type="scientific">Novosphingobium taihuense</name>
    <dbReference type="NCBI Taxonomy" id="260085"/>
    <lineage>
        <taxon>Bacteria</taxon>
        <taxon>Pseudomonadati</taxon>
        <taxon>Pseudomonadota</taxon>
        <taxon>Alphaproteobacteria</taxon>
        <taxon>Sphingomonadales</taxon>
        <taxon>Sphingomonadaceae</taxon>
        <taxon>Novosphingobium</taxon>
    </lineage>
</organism>
<dbReference type="SUPFAM" id="SSF51735">
    <property type="entry name" value="NAD(P)-binding Rossmann-fold domains"/>
    <property type="match status" value="1"/>
</dbReference>
<dbReference type="InterPro" id="IPR004104">
    <property type="entry name" value="Gfo/Idh/MocA-like_OxRdtase_C"/>
</dbReference>
<dbReference type="NCBIfam" id="NF008607">
    <property type="entry name" value="PRK11579.1"/>
    <property type="match status" value="1"/>
</dbReference>
<evidence type="ECO:0000313" key="5">
    <source>
        <dbReference type="EMBL" id="MBB4613378.1"/>
    </source>
</evidence>
<dbReference type="RefSeq" id="WP_220094558.1">
    <property type="nucleotide sequence ID" value="NZ_JACHOA010000003.1"/>
</dbReference>
<dbReference type="Pfam" id="PF01408">
    <property type="entry name" value="GFO_IDH_MocA"/>
    <property type="match status" value="1"/>
</dbReference>
<feature type="domain" description="Gfo/Idh/MocA-like oxidoreductase C-terminal" evidence="4">
    <location>
        <begin position="147"/>
        <end position="352"/>
    </location>
</feature>
<feature type="domain" description="Gfo/Idh/MocA-like oxidoreductase N-terminal" evidence="3">
    <location>
        <begin position="17"/>
        <end position="133"/>
    </location>
</feature>
<keyword evidence="6" id="KW-1185">Reference proteome</keyword>
<evidence type="ECO:0000256" key="2">
    <source>
        <dbReference type="ARBA" id="ARBA00023002"/>
    </source>
</evidence>
<proteinExistence type="inferred from homology"/>
<dbReference type="AlphaFoldDB" id="A0A7W7AAE7"/>
<name>A0A7W7AAE7_9SPHN</name>
<comment type="caution">
    <text evidence="5">The sequence shown here is derived from an EMBL/GenBank/DDBJ whole genome shotgun (WGS) entry which is preliminary data.</text>
</comment>
<evidence type="ECO:0000256" key="1">
    <source>
        <dbReference type="ARBA" id="ARBA00010928"/>
    </source>
</evidence>
<evidence type="ECO:0000259" key="3">
    <source>
        <dbReference type="Pfam" id="PF01408"/>
    </source>
</evidence>
<dbReference type="GO" id="GO:0016491">
    <property type="term" value="F:oxidoreductase activity"/>
    <property type="evidence" value="ECO:0007669"/>
    <property type="project" value="UniProtKB-KW"/>
</dbReference>
<dbReference type="SUPFAM" id="SSF55347">
    <property type="entry name" value="Glyceraldehyde-3-phosphate dehydrogenase-like, C-terminal domain"/>
    <property type="match status" value="1"/>
</dbReference>
<dbReference type="InterPro" id="IPR036291">
    <property type="entry name" value="NAD(P)-bd_dom_sf"/>
</dbReference>
<dbReference type="InterPro" id="IPR000683">
    <property type="entry name" value="Gfo/Idh/MocA-like_OxRdtase_N"/>
</dbReference>
<dbReference type="Pfam" id="PF02894">
    <property type="entry name" value="GFO_IDH_MocA_C"/>
    <property type="match status" value="1"/>
</dbReference>
<gene>
    <name evidence="5" type="ORF">GGR37_001653</name>
</gene>
<reference evidence="5 6" key="1">
    <citation type="submission" date="2020-08" db="EMBL/GenBank/DDBJ databases">
        <title>Genomic Encyclopedia of Type Strains, Phase IV (KMG-IV): sequencing the most valuable type-strain genomes for metagenomic binning, comparative biology and taxonomic classification.</title>
        <authorList>
            <person name="Goeker M."/>
        </authorList>
    </citation>
    <scope>NUCLEOTIDE SEQUENCE [LARGE SCALE GENOMIC DNA]</scope>
    <source>
        <strain evidence="5 6">DSM 17507</strain>
    </source>
</reference>
<dbReference type="Proteomes" id="UP000538566">
    <property type="component" value="Unassembled WGS sequence"/>
</dbReference>